<proteinExistence type="predicted"/>
<name>A0A7R9MMD9_9ACAR</name>
<dbReference type="SUPFAM" id="SSF53850">
    <property type="entry name" value="Periplasmic binding protein-like II"/>
    <property type="match status" value="1"/>
</dbReference>
<dbReference type="EMBL" id="OC945062">
    <property type="protein sequence ID" value="CAD7662987.1"/>
    <property type="molecule type" value="Genomic_DNA"/>
</dbReference>
<dbReference type="AlphaFoldDB" id="A0A7R9MMD9"/>
<dbReference type="PANTHER" id="PTHR35841:SF1">
    <property type="entry name" value="PHOSPHONATES-BINDING PERIPLASMIC PROTEIN"/>
    <property type="match status" value="1"/>
</dbReference>
<dbReference type="EMBL" id="CAJPVJ010030237">
    <property type="protein sequence ID" value="CAG2180124.1"/>
    <property type="molecule type" value="Genomic_DNA"/>
</dbReference>
<evidence type="ECO:0000313" key="2">
    <source>
        <dbReference type="Proteomes" id="UP000728032"/>
    </source>
</evidence>
<keyword evidence="2" id="KW-1185">Reference proteome</keyword>
<dbReference type="OrthoDB" id="5310573at2759"/>
<gene>
    <name evidence="1" type="ORF">ONB1V03_LOCUS19547</name>
</gene>
<reference evidence="1" key="1">
    <citation type="submission" date="2020-11" db="EMBL/GenBank/DDBJ databases">
        <authorList>
            <person name="Tran Van P."/>
        </authorList>
    </citation>
    <scope>NUCLEOTIDE SEQUENCE</scope>
</reference>
<evidence type="ECO:0000313" key="1">
    <source>
        <dbReference type="EMBL" id="CAD7662987.1"/>
    </source>
</evidence>
<protein>
    <submittedName>
        <fullName evidence="1">Uncharacterized protein</fullName>
    </submittedName>
</protein>
<feature type="non-terminal residue" evidence="1">
    <location>
        <position position="211"/>
    </location>
</feature>
<organism evidence="1">
    <name type="scientific">Oppiella nova</name>
    <dbReference type="NCBI Taxonomy" id="334625"/>
    <lineage>
        <taxon>Eukaryota</taxon>
        <taxon>Metazoa</taxon>
        <taxon>Ecdysozoa</taxon>
        <taxon>Arthropoda</taxon>
        <taxon>Chelicerata</taxon>
        <taxon>Arachnida</taxon>
        <taxon>Acari</taxon>
        <taxon>Acariformes</taxon>
        <taxon>Sarcoptiformes</taxon>
        <taxon>Oribatida</taxon>
        <taxon>Brachypylina</taxon>
        <taxon>Oppioidea</taxon>
        <taxon>Oppiidae</taxon>
        <taxon>Oppiella</taxon>
    </lineage>
</organism>
<dbReference type="Proteomes" id="UP000728032">
    <property type="component" value="Unassembled WGS sequence"/>
</dbReference>
<dbReference type="Pfam" id="PF12974">
    <property type="entry name" value="Phosphonate-bd"/>
    <property type="match status" value="1"/>
</dbReference>
<dbReference type="PANTHER" id="PTHR35841">
    <property type="entry name" value="PHOSPHONATES-BINDING PERIPLASMIC PROTEIN"/>
    <property type="match status" value="1"/>
</dbReference>
<accession>A0A7R9MMD9</accession>
<sequence>MNGELNGNHVIQSMDYNTNDNNNRQTVRLRAATYLSPSIPIEYFEIILDYLKTRLGYIDTSLRYESNTRNIIQVFADNEIDIAWISGTSHIQLAQKGKAALLPVSSVHIHPDAADSAGYYCDVIIHESLGSRVKCFAELRGCKWVYNASQSLTGHYITMKELRHLGENSSFFGHKQESASDLQSIHMILNRQSDATIVDSNCLQIFLARNP</sequence>
<dbReference type="Gene3D" id="3.40.190.10">
    <property type="entry name" value="Periplasmic binding protein-like II"/>
    <property type="match status" value="2"/>
</dbReference>